<feature type="transmembrane region" description="Helical" evidence="5">
    <location>
        <begin position="153"/>
        <end position="170"/>
    </location>
</feature>
<comment type="subcellular location">
    <subcellularLocation>
        <location evidence="1">Membrane</location>
        <topology evidence="1">Multi-pass membrane protein</topology>
    </subcellularLocation>
</comment>
<accession>S9UI57</accession>
<feature type="transmembrane region" description="Helical" evidence="5">
    <location>
        <begin position="362"/>
        <end position="384"/>
    </location>
</feature>
<evidence type="ECO:0000259" key="6">
    <source>
        <dbReference type="Pfam" id="PF01490"/>
    </source>
</evidence>
<feature type="transmembrane region" description="Helical" evidence="5">
    <location>
        <begin position="112"/>
        <end position="133"/>
    </location>
</feature>
<dbReference type="Proteomes" id="UP000015354">
    <property type="component" value="Unassembled WGS sequence"/>
</dbReference>
<feature type="transmembrane region" description="Helical" evidence="5">
    <location>
        <begin position="336"/>
        <end position="356"/>
    </location>
</feature>
<dbReference type="AlphaFoldDB" id="S9UI57"/>
<keyword evidence="8" id="KW-1185">Reference proteome</keyword>
<name>S9UI57_9TRYP</name>
<evidence type="ECO:0000256" key="3">
    <source>
        <dbReference type="ARBA" id="ARBA00022989"/>
    </source>
</evidence>
<dbReference type="InterPro" id="IPR013057">
    <property type="entry name" value="AA_transpt_TM"/>
</dbReference>
<feature type="transmembrane region" description="Helical" evidence="5">
    <location>
        <begin position="218"/>
        <end position="238"/>
    </location>
</feature>
<evidence type="ECO:0000256" key="4">
    <source>
        <dbReference type="ARBA" id="ARBA00023136"/>
    </source>
</evidence>
<feature type="transmembrane region" description="Helical" evidence="5">
    <location>
        <begin position="65"/>
        <end position="86"/>
    </location>
</feature>
<keyword evidence="2 5" id="KW-0812">Transmembrane</keyword>
<dbReference type="PANTHER" id="PTHR22950:SF649">
    <property type="entry name" value="ACID TRANSPORTER, PUTATIVE-RELATED"/>
    <property type="match status" value="1"/>
</dbReference>
<dbReference type="OrthoDB" id="28208at2759"/>
<keyword evidence="4 5" id="KW-0472">Membrane</keyword>
<dbReference type="GO" id="GO:0015179">
    <property type="term" value="F:L-amino acid transmembrane transporter activity"/>
    <property type="evidence" value="ECO:0007669"/>
    <property type="project" value="TreeGrafter"/>
</dbReference>
<feature type="domain" description="Amino acid transporter transmembrane" evidence="6">
    <location>
        <begin position="33"/>
        <end position="420"/>
    </location>
</feature>
<gene>
    <name evidence="7" type="ORF">STCU_04034</name>
</gene>
<dbReference type="GO" id="GO:0005737">
    <property type="term" value="C:cytoplasm"/>
    <property type="evidence" value="ECO:0007669"/>
    <property type="project" value="TreeGrafter"/>
</dbReference>
<keyword evidence="3 5" id="KW-1133">Transmembrane helix</keyword>
<comment type="caution">
    <text evidence="7">The sequence shown here is derived from an EMBL/GenBank/DDBJ whole genome shotgun (WGS) entry which is preliminary data.</text>
</comment>
<evidence type="ECO:0000256" key="5">
    <source>
        <dbReference type="SAM" id="Phobius"/>
    </source>
</evidence>
<dbReference type="Pfam" id="PF01490">
    <property type="entry name" value="Aa_trans"/>
    <property type="match status" value="1"/>
</dbReference>
<protein>
    <submittedName>
        <fullName evidence="7">Amino acid permease-like protein</fullName>
    </submittedName>
</protein>
<feature type="transmembrane region" description="Helical" evidence="5">
    <location>
        <begin position="40"/>
        <end position="59"/>
    </location>
</feature>
<reference evidence="7 8" key="1">
    <citation type="journal article" date="2013" name="PLoS ONE">
        <title>Predicting the Proteins of Angomonas deanei, Strigomonas culicis and Their Respective Endosymbionts Reveals New Aspects of the Trypanosomatidae Family.</title>
        <authorList>
            <person name="Motta M.C."/>
            <person name="Martins A.C."/>
            <person name="de Souza S.S."/>
            <person name="Catta-Preta C.M."/>
            <person name="Silva R."/>
            <person name="Klein C.C."/>
            <person name="de Almeida L.G."/>
            <person name="de Lima Cunha O."/>
            <person name="Ciapina L.P."/>
            <person name="Brocchi M."/>
            <person name="Colabardini A.C."/>
            <person name="de Araujo Lima B."/>
            <person name="Machado C.R."/>
            <person name="de Almeida Soares C.M."/>
            <person name="Probst C.M."/>
            <person name="de Menezes C.B."/>
            <person name="Thompson C.E."/>
            <person name="Bartholomeu D.C."/>
            <person name="Gradia D.F."/>
            <person name="Pavoni D.P."/>
            <person name="Grisard E.C."/>
            <person name="Fantinatti-Garboggini F."/>
            <person name="Marchini F.K."/>
            <person name="Rodrigues-Luiz G.F."/>
            <person name="Wagner G."/>
            <person name="Goldman G.H."/>
            <person name="Fietto J.L."/>
            <person name="Elias M.C."/>
            <person name="Goldman M.H."/>
            <person name="Sagot M.F."/>
            <person name="Pereira M."/>
            <person name="Stoco P.H."/>
            <person name="de Mendonca-Neto R.P."/>
            <person name="Teixeira S.M."/>
            <person name="Maciel T.E."/>
            <person name="de Oliveira Mendes T.A."/>
            <person name="Urmenyi T.P."/>
            <person name="de Souza W."/>
            <person name="Schenkman S."/>
            <person name="de Vasconcelos A.T."/>
        </authorList>
    </citation>
    <scope>NUCLEOTIDE SEQUENCE [LARGE SCALE GENOMIC DNA]</scope>
</reference>
<evidence type="ECO:0000313" key="7">
    <source>
        <dbReference type="EMBL" id="EPY30502.1"/>
    </source>
</evidence>
<feature type="transmembrane region" description="Helical" evidence="5">
    <location>
        <begin position="250"/>
        <end position="274"/>
    </location>
</feature>
<organism evidence="7 8">
    <name type="scientific">Strigomonas culicis</name>
    <dbReference type="NCBI Taxonomy" id="28005"/>
    <lineage>
        <taxon>Eukaryota</taxon>
        <taxon>Discoba</taxon>
        <taxon>Euglenozoa</taxon>
        <taxon>Kinetoplastea</taxon>
        <taxon>Metakinetoplastina</taxon>
        <taxon>Trypanosomatida</taxon>
        <taxon>Trypanosomatidae</taxon>
        <taxon>Strigomonadinae</taxon>
        <taxon>Strigomonas</taxon>
    </lineage>
</organism>
<evidence type="ECO:0000313" key="8">
    <source>
        <dbReference type="Proteomes" id="UP000015354"/>
    </source>
</evidence>
<proteinExistence type="predicted"/>
<feature type="transmembrane region" description="Helical" evidence="5">
    <location>
        <begin position="294"/>
        <end position="315"/>
    </location>
</feature>
<dbReference type="EMBL" id="ATMH01004034">
    <property type="protein sequence ID" value="EPY30502.1"/>
    <property type="molecule type" value="Genomic_DNA"/>
</dbReference>
<feature type="transmembrane region" description="Helical" evidence="5">
    <location>
        <begin position="396"/>
        <end position="418"/>
    </location>
</feature>
<dbReference type="GO" id="GO:0016020">
    <property type="term" value="C:membrane"/>
    <property type="evidence" value="ECO:0007669"/>
    <property type="project" value="UniProtKB-SubCell"/>
</dbReference>
<feature type="transmembrane region" description="Helical" evidence="5">
    <location>
        <begin position="177"/>
        <end position="198"/>
    </location>
</feature>
<sequence length="430" mass="46382">MKRVQSTPSLPAHQMNLIEISPLWAHKLYLTKGGTITSSAFNLASATLGAGALALPYAMLHSGTVVGFVMLLLVYGFTVYSIFLLIRVGELHDLHSYEALALSLVGPFSKKLSSILIVTFCWGVAVMYVVVMGDFIKPLLTARHLHRYVGRRLGMILFWTCVMGPLSLLRQVNSLQYASIVGSAATLLLAAALVLHTINSNPTLHHIPLVRWDSNSLGSLSTFVFSYCCQPVAFSIYSEMKDASVRRMSLCAGISMLTCTVLYVVTGFFGVAAFGDETKPNVLSNFADHLDKPYVQLAFFGMAITVTMAFPITIFPTRESVVLALGYTEESPAPPLLSSGIGGVLAFLALLTSLFVPNIRVLFDILGGVCGGSLSFLLPGLFAIRSELWTRERVGLTHVVGAWATFILGVGICALGTYNSFYTNVIAGSA</sequence>
<dbReference type="PANTHER" id="PTHR22950">
    <property type="entry name" value="AMINO ACID TRANSPORTER"/>
    <property type="match status" value="1"/>
</dbReference>
<evidence type="ECO:0000256" key="1">
    <source>
        <dbReference type="ARBA" id="ARBA00004141"/>
    </source>
</evidence>
<evidence type="ECO:0000256" key="2">
    <source>
        <dbReference type="ARBA" id="ARBA00022692"/>
    </source>
</evidence>